<name>A0A4Z2HMH9_9TELE</name>
<evidence type="ECO:0000313" key="2">
    <source>
        <dbReference type="EMBL" id="TNN66485.1"/>
    </source>
</evidence>
<protein>
    <submittedName>
        <fullName evidence="2">Uncharacterized protein</fullName>
    </submittedName>
</protein>
<accession>A0A4Z2HMH9</accession>
<reference evidence="2 3" key="1">
    <citation type="submission" date="2019-03" db="EMBL/GenBank/DDBJ databases">
        <title>First draft genome of Liparis tanakae, snailfish: a comprehensive survey of snailfish specific genes.</title>
        <authorList>
            <person name="Kim W."/>
            <person name="Song I."/>
            <person name="Jeong J.-H."/>
            <person name="Kim D."/>
            <person name="Kim S."/>
            <person name="Ryu S."/>
            <person name="Song J.Y."/>
            <person name="Lee S.K."/>
        </authorList>
    </citation>
    <scope>NUCLEOTIDE SEQUENCE [LARGE SCALE GENOMIC DNA]</scope>
    <source>
        <tissue evidence="2">Muscle</tissue>
    </source>
</reference>
<evidence type="ECO:0000313" key="3">
    <source>
        <dbReference type="Proteomes" id="UP000314294"/>
    </source>
</evidence>
<gene>
    <name evidence="2" type="ORF">EYF80_023278</name>
</gene>
<dbReference type="EMBL" id="SRLO01000218">
    <property type="protein sequence ID" value="TNN66485.1"/>
    <property type="molecule type" value="Genomic_DNA"/>
</dbReference>
<evidence type="ECO:0000256" key="1">
    <source>
        <dbReference type="SAM" id="MobiDB-lite"/>
    </source>
</evidence>
<proteinExistence type="predicted"/>
<keyword evidence="3" id="KW-1185">Reference proteome</keyword>
<feature type="compositionally biased region" description="Basic and acidic residues" evidence="1">
    <location>
        <begin position="8"/>
        <end position="24"/>
    </location>
</feature>
<sequence length="95" mass="10249">MNNSPEEGDGKRGRMGEEGDKGERGWEVIMEEKSKAPPVAGEIKGSNGALTPLLMLTFSFLQQQADIQAGRGFTTTGIWQSDPIANLSARTLNIL</sequence>
<comment type="caution">
    <text evidence="2">The sequence shown here is derived from an EMBL/GenBank/DDBJ whole genome shotgun (WGS) entry which is preliminary data.</text>
</comment>
<dbReference type="Proteomes" id="UP000314294">
    <property type="component" value="Unassembled WGS sequence"/>
</dbReference>
<feature type="region of interest" description="Disordered" evidence="1">
    <location>
        <begin position="1"/>
        <end position="24"/>
    </location>
</feature>
<dbReference type="AlphaFoldDB" id="A0A4Z2HMH9"/>
<organism evidence="2 3">
    <name type="scientific">Liparis tanakae</name>
    <name type="common">Tanaka's snailfish</name>
    <dbReference type="NCBI Taxonomy" id="230148"/>
    <lineage>
        <taxon>Eukaryota</taxon>
        <taxon>Metazoa</taxon>
        <taxon>Chordata</taxon>
        <taxon>Craniata</taxon>
        <taxon>Vertebrata</taxon>
        <taxon>Euteleostomi</taxon>
        <taxon>Actinopterygii</taxon>
        <taxon>Neopterygii</taxon>
        <taxon>Teleostei</taxon>
        <taxon>Neoteleostei</taxon>
        <taxon>Acanthomorphata</taxon>
        <taxon>Eupercaria</taxon>
        <taxon>Perciformes</taxon>
        <taxon>Cottioidei</taxon>
        <taxon>Cottales</taxon>
        <taxon>Liparidae</taxon>
        <taxon>Liparis</taxon>
    </lineage>
</organism>